<dbReference type="AlphaFoldDB" id="A0A915ID58"/>
<evidence type="ECO:0000313" key="2">
    <source>
        <dbReference type="Proteomes" id="UP000887565"/>
    </source>
</evidence>
<dbReference type="WBParaSite" id="nRc.2.0.1.t11151-RA">
    <property type="protein sequence ID" value="nRc.2.0.1.t11151-RA"/>
    <property type="gene ID" value="nRc.2.0.1.g11151"/>
</dbReference>
<feature type="region of interest" description="Disordered" evidence="1">
    <location>
        <begin position="63"/>
        <end position="83"/>
    </location>
</feature>
<name>A0A915ID58_ROMCU</name>
<evidence type="ECO:0000313" key="3">
    <source>
        <dbReference type="WBParaSite" id="nRc.2.0.1.t11151-RA"/>
    </source>
</evidence>
<protein>
    <submittedName>
        <fullName evidence="3">Uncharacterized protein</fullName>
    </submittedName>
</protein>
<dbReference type="Proteomes" id="UP000887565">
    <property type="component" value="Unplaced"/>
</dbReference>
<accession>A0A915ID58</accession>
<proteinExistence type="predicted"/>
<keyword evidence="2" id="KW-1185">Reference proteome</keyword>
<organism evidence="2 3">
    <name type="scientific">Romanomermis culicivorax</name>
    <name type="common">Nematode worm</name>
    <dbReference type="NCBI Taxonomy" id="13658"/>
    <lineage>
        <taxon>Eukaryota</taxon>
        <taxon>Metazoa</taxon>
        <taxon>Ecdysozoa</taxon>
        <taxon>Nematoda</taxon>
        <taxon>Enoplea</taxon>
        <taxon>Dorylaimia</taxon>
        <taxon>Mermithida</taxon>
        <taxon>Mermithoidea</taxon>
        <taxon>Mermithidae</taxon>
        <taxon>Romanomermis</taxon>
    </lineage>
</organism>
<reference evidence="3" key="1">
    <citation type="submission" date="2022-11" db="UniProtKB">
        <authorList>
            <consortium name="WormBaseParasite"/>
        </authorList>
    </citation>
    <scope>IDENTIFICATION</scope>
</reference>
<evidence type="ECO:0000256" key="1">
    <source>
        <dbReference type="SAM" id="MobiDB-lite"/>
    </source>
</evidence>
<sequence length="83" mass="8964">MNLHNNGKKLKSNQWIMADMWPHSGAESAVWCPYSGAESAGFSRNPRSDNRLNDKLHNKFYSDGLSASPANGNGVGAATRDGV</sequence>